<sequence>MDDLVAIPQREKGGSIALERLDYQSSWAVSLVLMLHERSDDYAVAFEFHDDIVVLNSSSQPTRASFYQVKTRDSGHWTVKRLTQRYKQRGGSDRVPSIVAKMYDNRIKFGSAAEILGFVTNQPCEFIEQSKCPCTFDEGDSVKTDALRKALAAEISTFAAGDINLFEYHLSDLPLRRPGTMLRGLILQFLERELGIPDCPSSAFVVVVLEHARERSKHMGSVTNFQDLMRAKALTRAQVQEMLDETKRRHQSRPKWSVVSGDLTGISPVQKRDIGRAWARYEIDKLSQASHAFERFCTKLCDLANSIDDDDQTLAEIVRSNLGRLRSLGQQFGISQDEAYLSAAFLYEFSS</sequence>
<evidence type="ECO:0000259" key="1">
    <source>
        <dbReference type="Pfam" id="PF14130"/>
    </source>
</evidence>
<dbReference type="Proteomes" id="UP001055057">
    <property type="component" value="Unassembled WGS sequence"/>
</dbReference>
<keyword evidence="3" id="KW-1185">Reference proteome</keyword>
<feature type="domain" description="CD-NTase associated protein 4-like DNA endonuclease" evidence="1">
    <location>
        <begin position="12"/>
        <end position="192"/>
    </location>
</feature>
<dbReference type="InterPro" id="IPR025382">
    <property type="entry name" value="Cap4-like_endonuclease_dom"/>
</dbReference>
<accession>A0ABQ4TV44</accession>
<organism evidence="2 3">
    <name type="scientific">Methylobacterium trifolii</name>
    <dbReference type="NCBI Taxonomy" id="1003092"/>
    <lineage>
        <taxon>Bacteria</taxon>
        <taxon>Pseudomonadati</taxon>
        <taxon>Pseudomonadota</taxon>
        <taxon>Alphaproteobacteria</taxon>
        <taxon>Hyphomicrobiales</taxon>
        <taxon>Methylobacteriaceae</taxon>
        <taxon>Methylobacterium</taxon>
    </lineage>
</organism>
<evidence type="ECO:0000313" key="2">
    <source>
        <dbReference type="EMBL" id="GJE59158.1"/>
    </source>
</evidence>
<name>A0ABQ4TV44_9HYPH</name>
<comment type="caution">
    <text evidence="2">The sequence shown here is derived from an EMBL/GenBank/DDBJ whole genome shotgun (WGS) entry which is preliminary data.</text>
</comment>
<protein>
    <recommendedName>
        <fullName evidence="1">CD-NTase associated protein 4-like DNA endonuclease domain-containing protein</fullName>
    </recommendedName>
</protein>
<dbReference type="EMBL" id="BPRB01000063">
    <property type="protein sequence ID" value="GJE59158.1"/>
    <property type="molecule type" value="Genomic_DNA"/>
</dbReference>
<proteinExistence type="predicted"/>
<evidence type="ECO:0000313" key="3">
    <source>
        <dbReference type="Proteomes" id="UP001055057"/>
    </source>
</evidence>
<reference evidence="2" key="2">
    <citation type="submission" date="2021-08" db="EMBL/GenBank/DDBJ databases">
        <authorList>
            <person name="Tani A."/>
            <person name="Ola A."/>
            <person name="Ogura Y."/>
            <person name="Katsura K."/>
            <person name="Hayashi T."/>
        </authorList>
    </citation>
    <scope>NUCLEOTIDE SEQUENCE</scope>
    <source>
        <strain evidence="2">DSM 23632</strain>
    </source>
</reference>
<reference evidence="2" key="1">
    <citation type="journal article" date="2021" name="Front. Microbiol.">
        <title>Comprehensive Comparative Genomics and Phenotyping of Methylobacterium Species.</title>
        <authorList>
            <person name="Alessa O."/>
            <person name="Ogura Y."/>
            <person name="Fujitani Y."/>
            <person name="Takami H."/>
            <person name="Hayashi T."/>
            <person name="Sahin N."/>
            <person name="Tani A."/>
        </authorList>
    </citation>
    <scope>NUCLEOTIDE SEQUENCE</scope>
    <source>
        <strain evidence="2">DSM 23632</strain>
    </source>
</reference>
<gene>
    <name evidence="2" type="ORF">MPOCJGCO_1246</name>
</gene>
<dbReference type="Pfam" id="PF14130">
    <property type="entry name" value="Cap4_nuclease"/>
    <property type="match status" value="1"/>
</dbReference>